<dbReference type="OrthoDB" id="10257284at2759"/>
<comment type="catalytic activity">
    <reaction evidence="1">
        <text>a phosphate monoester + H2O = an alcohol + phosphate</text>
        <dbReference type="Rhea" id="RHEA:15017"/>
        <dbReference type="ChEBI" id="CHEBI:15377"/>
        <dbReference type="ChEBI" id="CHEBI:30879"/>
        <dbReference type="ChEBI" id="CHEBI:43474"/>
        <dbReference type="ChEBI" id="CHEBI:67140"/>
        <dbReference type="EC" id="3.1.3.2"/>
    </reaction>
</comment>
<proteinExistence type="inferred from homology"/>
<dbReference type="OMA" id="THCELIF"/>
<dbReference type="PANTHER" id="PTHR11567">
    <property type="entry name" value="ACID PHOSPHATASE-RELATED"/>
    <property type="match status" value="1"/>
</dbReference>
<dbReference type="HOGENOM" id="CLU_030431_1_1_1"/>
<reference evidence="9 10" key="2">
    <citation type="journal article" date="2010" name="Nucleic Acids Res.">
        <title>BeetleBase in 2010: revisions to provide comprehensive genomic information for Tribolium castaneum.</title>
        <authorList>
            <person name="Kim H.S."/>
            <person name="Murphy T."/>
            <person name="Xia J."/>
            <person name="Caragea D."/>
            <person name="Park Y."/>
            <person name="Beeman R.W."/>
            <person name="Lorenzen M.D."/>
            <person name="Butcher S."/>
            <person name="Manak J.R."/>
            <person name="Brown S.J."/>
        </authorList>
    </citation>
    <scope>GENOME REANNOTATION</scope>
    <source>
        <strain evidence="9 10">Georgia GA2</strain>
    </source>
</reference>
<dbReference type="EMBL" id="KQ971316">
    <property type="protein sequence ID" value="EEZ98775.1"/>
    <property type="molecule type" value="Genomic_DNA"/>
</dbReference>
<dbReference type="InterPro" id="IPR050645">
    <property type="entry name" value="Histidine_acid_phosphatase"/>
</dbReference>
<gene>
    <name evidence="9" type="primary">AUGUSTUS-3.0.2_01339</name>
    <name evidence="9" type="ORF">TcasGA2_TC001339</name>
</gene>
<evidence type="ECO:0000256" key="7">
    <source>
        <dbReference type="ARBA" id="ARBA00023180"/>
    </source>
</evidence>
<dbReference type="STRING" id="7070.D6WC82"/>
<dbReference type="PROSITE" id="PS00616">
    <property type="entry name" value="HIS_ACID_PHOSPHAT_1"/>
    <property type="match status" value="1"/>
</dbReference>
<evidence type="ECO:0000256" key="2">
    <source>
        <dbReference type="ARBA" id="ARBA00005375"/>
    </source>
</evidence>
<comment type="similarity">
    <text evidence="2">Belongs to the histidine acid phosphatase family.</text>
</comment>
<dbReference type="GO" id="GO:0003993">
    <property type="term" value="F:acid phosphatase activity"/>
    <property type="evidence" value="ECO:0007669"/>
    <property type="project" value="UniProtKB-EC"/>
</dbReference>
<dbReference type="Pfam" id="PF00328">
    <property type="entry name" value="His_Phos_2"/>
    <property type="match status" value="1"/>
</dbReference>
<feature type="signal peptide" evidence="8">
    <location>
        <begin position="1"/>
        <end position="16"/>
    </location>
</feature>
<dbReference type="Gene3D" id="3.40.50.1240">
    <property type="entry name" value="Phosphoglycerate mutase-like"/>
    <property type="match status" value="1"/>
</dbReference>
<accession>D6WC82</accession>
<evidence type="ECO:0000256" key="4">
    <source>
        <dbReference type="ARBA" id="ARBA00022729"/>
    </source>
</evidence>
<evidence type="ECO:0000256" key="3">
    <source>
        <dbReference type="ARBA" id="ARBA00012646"/>
    </source>
</evidence>
<keyword evidence="6" id="KW-1015">Disulfide bond</keyword>
<organism evidence="9 10">
    <name type="scientific">Tribolium castaneum</name>
    <name type="common">Red flour beetle</name>
    <dbReference type="NCBI Taxonomy" id="7070"/>
    <lineage>
        <taxon>Eukaryota</taxon>
        <taxon>Metazoa</taxon>
        <taxon>Ecdysozoa</taxon>
        <taxon>Arthropoda</taxon>
        <taxon>Hexapoda</taxon>
        <taxon>Insecta</taxon>
        <taxon>Pterygota</taxon>
        <taxon>Neoptera</taxon>
        <taxon>Endopterygota</taxon>
        <taxon>Coleoptera</taxon>
        <taxon>Polyphaga</taxon>
        <taxon>Cucujiformia</taxon>
        <taxon>Tenebrionidae</taxon>
        <taxon>Tenebrionidae incertae sedis</taxon>
        <taxon>Tribolium</taxon>
    </lineage>
</organism>
<dbReference type="InterPro" id="IPR029033">
    <property type="entry name" value="His_PPase_superfam"/>
</dbReference>
<dbReference type="Proteomes" id="UP000007266">
    <property type="component" value="Linkage group 2"/>
</dbReference>
<dbReference type="KEGG" id="tca:661412"/>
<dbReference type="InterPro" id="IPR000560">
    <property type="entry name" value="His_Pase_clade-2"/>
</dbReference>
<protein>
    <recommendedName>
        <fullName evidence="3">acid phosphatase</fullName>
        <ecNumber evidence="3">3.1.3.2</ecNumber>
    </recommendedName>
</protein>
<dbReference type="EC" id="3.1.3.2" evidence="3"/>
<evidence type="ECO:0000256" key="8">
    <source>
        <dbReference type="SAM" id="SignalP"/>
    </source>
</evidence>
<keyword evidence="7" id="KW-0325">Glycoprotein</keyword>
<evidence type="ECO:0000313" key="10">
    <source>
        <dbReference type="Proteomes" id="UP000007266"/>
    </source>
</evidence>
<dbReference type="SUPFAM" id="SSF53254">
    <property type="entry name" value="Phosphoglycerate mutase-like"/>
    <property type="match status" value="1"/>
</dbReference>
<evidence type="ECO:0000256" key="5">
    <source>
        <dbReference type="ARBA" id="ARBA00022801"/>
    </source>
</evidence>
<keyword evidence="4 8" id="KW-0732">Signal</keyword>
<dbReference type="CDD" id="cd07061">
    <property type="entry name" value="HP_HAP_like"/>
    <property type="match status" value="1"/>
</dbReference>
<feature type="chain" id="PRO_5003089138" description="acid phosphatase" evidence="8">
    <location>
        <begin position="17"/>
        <end position="372"/>
    </location>
</feature>
<keyword evidence="10" id="KW-1185">Reference proteome</keyword>
<evidence type="ECO:0000256" key="6">
    <source>
        <dbReference type="ARBA" id="ARBA00023157"/>
    </source>
</evidence>
<dbReference type="GO" id="GO:0016791">
    <property type="term" value="F:phosphatase activity"/>
    <property type="evidence" value="ECO:0000318"/>
    <property type="project" value="GO_Central"/>
</dbReference>
<name>D6WC82_TRICA</name>
<evidence type="ECO:0000256" key="1">
    <source>
        <dbReference type="ARBA" id="ARBA00000032"/>
    </source>
</evidence>
<dbReference type="InterPro" id="IPR033379">
    <property type="entry name" value="Acid_Pase_AS"/>
</dbReference>
<dbReference type="PANTHER" id="PTHR11567:SF211">
    <property type="entry name" value="PROSTATIC ACID PHOSPHATASE"/>
    <property type="match status" value="1"/>
</dbReference>
<dbReference type="eggNOG" id="KOG3720">
    <property type="taxonomic scope" value="Eukaryota"/>
</dbReference>
<evidence type="ECO:0000313" key="9">
    <source>
        <dbReference type="EMBL" id="EEZ98775.1"/>
    </source>
</evidence>
<dbReference type="PhylomeDB" id="D6WC82"/>
<dbReference type="AlphaFoldDB" id="D6WC82"/>
<keyword evidence="5" id="KW-0378">Hydrolase</keyword>
<reference evidence="9 10" key="1">
    <citation type="journal article" date="2008" name="Nature">
        <title>The genome of the model beetle and pest Tribolium castaneum.</title>
        <authorList>
            <consortium name="Tribolium Genome Sequencing Consortium"/>
            <person name="Richards S."/>
            <person name="Gibbs R.A."/>
            <person name="Weinstock G.M."/>
            <person name="Brown S.J."/>
            <person name="Denell R."/>
            <person name="Beeman R.W."/>
            <person name="Gibbs R."/>
            <person name="Beeman R.W."/>
            <person name="Brown S.J."/>
            <person name="Bucher G."/>
            <person name="Friedrich M."/>
            <person name="Grimmelikhuijzen C.J."/>
            <person name="Klingler M."/>
            <person name="Lorenzen M."/>
            <person name="Richards S."/>
            <person name="Roth S."/>
            <person name="Schroder R."/>
            <person name="Tautz D."/>
            <person name="Zdobnov E.M."/>
            <person name="Muzny D."/>
            <person name="Gibbs R.A."/>
            <person name="Weinstock G.M."/>
            <person name="Attaway T."/>
            <person name="Bell S."/>
            <person name="Buhay C.J."/>
            <person name="Chandrabose M.N."/>
            <person name="Chavez D."/>
            <person name="Clerk-Blankenburg K.P."/>
            <person name="Cree A."/>
            <person name="Dao M."/>
            <person name="Davis C."/>
            <person name="Chacko J."/>
            <person name="Dinh H."/>
            <person name="Dugan-Rocha S."/>
            <person name="Fowler G."/>
            <person name="Garner T.T."/>
            <person name="Garnes J."/>
            <person name="Gnirke A."/>
            <person name="Hawes A."/>
            <person name="Hernandez J."/>
            <person name="Hines S."/>
            <person name="Holder M."/>
            <person name="Hume J."/>
            <person name="Jhangiani S.N."/>
            <person name="Joshi V."/>
            <person name="Khan Z.M."/>
            <person name="Jackson L."/>
            <person name="Kovar C."/>
            <person name="Kowis A."/>
            <person name="Lee S."/>
            <person name="Lewis L.R."/>
            <person name="Margolis J."/>
            <person name="Morgan M."/>
            <person name="Nazareth L.V."/>
            <person name="Nguyen N."/>
            <person name="Okwuonu G."/>
            <person name="Parker D."/>
            <person name="Richards S."/>
            <person name="Ruiz S.J."/>
            <person name="Santibanez J."/>
            <person name="Savard J."/>
            <person name="Scherer S.E."/>
            <person name="Schneider B."/>
            <person name="Sodergren E."/>
            <person name="Tautz D."/>
            <person name="Vattahil S."/>
            <person name="Villasana D."/>
            <person name="White C.S."/>
            <person name="Wright R."/>
            <person name="Park Y."/>
            <person name="Beeman R.W."/>
            <person name="Lord J."/>
            <person name="Oppert B."/>
            <person name="Lorenzen M."/>
            <person name="Brown S."/>
            <person name="Wang L."/>
            <person name="Savard J."/>
            <person name="Tautz D."/>
            <person name="Richards S."/>
            <person name="Weinstock G."/>
            <person name="Gibbs R.A."/>
            <person name="Liu Y."/>
            <person name="Worley K."/>
            <person name="Weinstock G."/>
            <person name="Elsik C.G."/>
            <person name="Reese J.T."/>
            <person name="Elhaik E."/>
            <person name="Landan G."/>
            <person name="Graur D."/>
            <person name="Arensburger P."/>
            <person name="Atkinson P."/>
            <person name="Beeman R.W."/>
            <person name="Beidler J."/>
            <person name="Brown S.J."/>
            <person name="Demuth J.P."/>
            <person name="Drury D.W."/>
            <person name="Du Y.Z."/>
            <person name="Fujiwara H."/>
            <person name="Lorenzen M."/>
            <person name="Maselli V."/>
            <person name="Osanai M."/>
            <person name="Park Y."/>
            <person name="Robertson H.M."/>
            <person name="Tu Z."/>
            <person name="Wang J.J."/>
            <person name="Wang S."/>
            <person name="Richards S."/>
            <person name="Song H."/>
            <person name="Zhang L."/>
            <person name="Sodergren E."/>
            <person name="Werner D."/>
            <person name="Stanke M."/>
            <person name="Morgenstern B."/>
            <person name="Solovyev V."/>
            <person name="Kosarev P."/>
            <person name="Brown G."/>
            <person name="Chen H.C."/>
            <person name="Ermolaeva O."/>
            <person name="Hlavina W."/>
            <person name="Kapustin Y."/>
            <person name="Kiryutin B."/>
            <person name="Kitts P."/>
            <person name="Maglott D."/>
            <person name="Pruitt K."/>
            <person name="Sapojnikov V."/>
            <person name="Souvorov A."/>
            <person name="Mackey A.J."/>
            <person name="Waterhouse R.M."/>
            <person name="Wyder S."/>
            <person name="Zdobnov E.M."/>
            <person name="Zdobnov E.M."/>
            <person name="Wyder S."/>
            <person name="Kriventseva E.V."/>
            <person name="Kadowaki T."/>
            <person name="Bork P."/>
            <person name="Aranda M."/>
            <person name="Bao R."/>
            <person name="Beermann A."/>
            <person name="Berns N."/>
            <person name="Bolognesi R."/>
            <person name="Bonneton F."/>
            <person name="Bopp D."/>
            <person name="Brown S.J."/>
            <person name="Bucher G."/>
            <person name="Butts T."/>
            <person name="Chaumot A."/>
            <person name="Denell R.E."/>
            <person name="Ferrier D.E."/>
            <person name="Friedrich M."/>
            <person name="Gordon C.M."/>
            <person name="Jindra M."/>
            <person name="Klingler M."/>
            <person name="Lan Q."/>
            <person name="Lattorff H.M."/>
            <person name="Laudet V."/>
            <person name="von Levetsow C."/>
            <person name="Liu Z."/>
            <person name="Lutz R."/>
            <person name="Lynch J.A."/>
            <person name="da Fonseca R.N."/>
            <person name="Posnien N."/>
            <person name="Reuter R."/>
            <person name="Roth S."/>
            <person name="Savard J."/>
            <person name="Schinko J.B."/>
            <person name="Schmitt C."/>
            <person name="Schoppmeier M."/>
            <person name="Schroder R."/>
            <person name="Shippy T.D."/>
            <person name="Simonnet F."/>
            <person name="Marques-Souza H."/>
            <person name="Tautz D."/>
            <person name="Tomoyasu Y."/>
            <person name="Trauner J."/>
            <person name="Van der Zee M."/>
            <person name="Vervoort M."/>
            <person name="Wittkopp N."/>
            <person name="Wimmer E.A."/>
            <person name="Yang X."/>
            <person name="Jones A.K."/>
            <person name="Sattelle D.B."/>
            <person name="Ebert P.R."/>
            <person name="Nelson D."/>
            <person name="Scott J.G."/>
            <person name="Beeman R.W."/>
            <person name="Muthukrishnan S."/>
            <person name="Kramer K.J."/>
            <person name="Arakane Y."/>
            <person name="Beeman R.W."/>
            <person name="Zhu Q."/>
            <person name="Hogenkamp D."/>
            <person name="Dixit R."/>
            <person name="Oppert B."/>
            <person name="Jiang H."/>
            <person name="Zou Z."/>
            <person name="Marshall J."/>
            <person name="Elpidina E."/>
            <person name="Vinokurov K."/>
            <person name="Oppert C."/>
            <person name="Zou Z."/>
            <person name="Evans J."/>
            <person name="Lu Z."/>
            <person name="Zhao P."/>
            <person name="Sumathipala N."/>
            <person name="Altincicek B."/>
            <person name="Vilcinskas A."/>
            <person name="Williams M."/>
            <person name="Hultmark D."/>
            <person name="Hetru C."/>
            <person name="Jiang H."/>
            <person name="Grimmelikhuijzen C.J."/>
            <person name="Hauser F."/>
            <person name="Cazzamali G."/>
            <person name="Williamson M."/>
            <person name="Park Y."/>
            <person name="Li B."/>
            <person name="Tanaka Y."/>
            <person name="Predel R."/>
            <person name="Neupert S."/>
            <person name="Schachtner J."/>
            <person name="Verleyen P."/>
            <person name="Raible F."/>
            <person name="Bork P."/>
            <person name="Friedrich M."/>
            <person name="Walden K.K."/>
            <person name="Robertson H.M."/>
            <person name="Angeli S."/>
            <person name="Foret S."/>
            <person name="Bucher G."/>
            <person name="Schuetz S."/>
            <person name="Maleszka R."/>
            <person name="Wimmer E.A."/>
            <person name="Beeman R.W."/>
            <person name="Lorenzen M."/>
            <person name="Tomoyasu Y."/>
            <person name="Miller S.C."/>
            <person name="Grossmann D."/>
            <person name="Bucher G."/>
        </authorList>
    </citation>
    <scope>NUCLEOTIDE SEQUENCE [LARGE SCALE GENOMIC DNA]</scope>
    <source>
        <strain evidence="9 10">Georgia GA2</strain>
    </source>
</reference>
<sequence>MKLVLFLLAIFAVALPAKIPDFAPTSSDTLVLLHVLFRHGNRTPDKFSQFPTDPHINDTFEPFGYSQLTTKGKKTEFGIGQYIRQTYGDFIPEQYGPGVAYAISTDFKRTKMSLELVLAGLFPPLESDVFSPGLNWQPVPYEIDDGIDLIRVPAMYCTTYLQQYYRYILSKEAQEVLKNYQGLYQQVSNFTGKDIALPEEIFDIYETLESEKDFGLELPAWTLDIFPEVLEKASSVYIEFATATTGLKRLSTGRLLKKIIDDSLAKRDGTLSEDRKIFLYSAHDYSVGVMLRALEVFYSHVPPYGATIFFEIHNIDGTYGLKLFYQDYSQETPRLLTIPGCSSFCDLDKVVELMSENFPTEADVCNYSGELL</sequence>